<dbReference type="OrthoDB" id="3225049at2"/>
<dbReference type="RefSeq" id="WP_012725104.1">
    <property type="nucleotide sequence ID" value="NC_012669.1"/>
</dbReference>
<dbReference type="PROSITE" id="PS51257">
    <property type="entry name" value="PROKAR_LIPOPROTEIN"/>
    <property type="match status" value="1"/>
</dbReference>
<protein>
    <submittedName>
        <fullName evidence="2">Extracellular solute-binding protein, family 1</fullName>
    </submittedName>
</protein>
<reference evidence="2 3" key="1">
    <citation type="journal article" date="2009" name="Stand. Genomic Sci.">
        <title>Complete genome sequence of Beutenbergia cavernae type strain (HKI 0122).</title>
        <authorList>
            <person name="Land M."/>
            <person name="Pukall R."/>
            <person name="Abt B."/>
            <person name="Goker M."/>
            <person name="Rohde M."/>
            <person name="Glavina Del Rio T."/>
            <person name="Tice H."/>
            <person name="Copeland A."/>
            <person name="Cheng J.F."/>
            <person name="Lucas S."/>
            <person name="Chen F."/>
            <person name="Nolan M."/>
            <person name="Bruce D."/>
            <person name="Goodwin L."/>
            <person name="Pitluck S."/>
            <person name="Ivanova N."/>
            <person name="Mavromatis K."/>
            <person name="Ovchinnikova G."/>
            <person name="Pati A."/>
            <person name="Chen A."/>
            <person name="Palaniappan K."/>
            <person name="Hauser L."/>
            <person name="Chang Y.J."/>
            <person name="Jefferies C.C."/>
            <person name="Saunders E."/>
            <person name="Brettin T."/>
            <person name="Detter J.C."/>
            <person name="Han C."/>
            <person name="Chain P."/>
            <person name="Bristow J."/>
            <person name="Eisen J.A."/>
            <person name="Markowitz V."/>
            <person name="Hugenholtz P."/>
            <person name="Kyrpides N.C."/>
            <person name="Klenk H.P."/>
            <person name="Lapidus A."/>
        </authorList>
    </citation>
    <scope>NUCLEOTIDE SEQUENCE [LARGE SCALE GENOMIC DNA]</scope>
    <source>
        <strain evidence="3">ATCC BAA-8 / DSM 12333 / NBRC 16432</strain>
    </source>
</reference>
<keyword evidence="3" id="KW-1185">Reference proteome</keyword>
<dbReference type="eggNOG" id="COG1653">
    <property type="taxonomic scope" value="Bacteria"/>
</dbReference>
<dbReference type="AlphaFoldDB" id="C5BUV0"/>
<dbReference type="PANTHER" id="PTHR43649:SF12">
    <property type="entry name" value="DIACETYLCHITOBIOSE BINDING PROTEIN DASA"/>
    <property type="match status" value="1"/>
</dbReference>
<sequence length="551" mass="59644">MSRTTTARRRPGRTRAATGAAAGLAAASLVLTACTGGGGGEGDGGGEADGDSGGGETIQILVLKHPLTGPMADMGWVADLEEAADVTIEWEEVSADWDQKKSTMLAAGDIPDLIVGTNAITNSDFATFQGLFEDLSDDLDALPNVQGMFEALPETEIMATQPDGTIYGLPGYRRFWPQTATRQYVNQEWLDNLGLETPTTLDELFDVLVAFKDEDANGNGDPNDEIPMDWSPTGTGGFGFFQPTAFLGSFGLPISGGGGAGYFVEDGEVGNFLTDERYRDVVEFLHECYAAGLISEEVMTQDYSAYQSVGRGDGDTARVGFSWGWTSSDRFGAQLAPQYAATGPMVVEGVDPVWSFDSYGLNYGINQVTMSASTDVKDAALRVIDAFYDQDMSLQVLWGEFGQNIEQIDDSTYEVLPPADGTSDPSTWKWTTTLADNGPSWIRDDIDVTAPADLLESAEQEEPLGEALDNIDIENNVWPGELIKMDQADLSTVSLNNTNVLNIAMQKWAEWITGGGATDQWDDYVAQLEGSGLTQNIEIHQRYYDEYVENR</sequence>
<dbReference type="EMBL" id="CP001618">
    <property type="protein sequence ID" value="ACQ78324.1"/>
    <property type="molecule type" value="Genomic_DNA"/>
</dbReference>
<dbReference type="HOGENOM" id="CLU_021021_2_0_11"/>
<evidence type="ECO:0000313" key="3">
    <source>
        <dbReference type="Proteomes" id="UP000007962"/>
    </source>
</evidence>
<gene>
    <name evidence="2" type="ordered locus">Bcav_0058</name>
</gene>
<dbReference type="PANTHER" id="PTHR43649">
    <property type="entry name" value="ARABINOSE-BINDING PROTEIN-RELATED"/>
    <property type="match status" value="1"/>
</dbReference>
<keyword evidence="1" id="KW-0732">Signal</keyword>
<name>C5BUV0_BEUC1</name>
<feature type="chain" id="PRO_5039491996" evidence="1">
    <location>
        <begin position="34"/>
        <end position="551"/>
    </location>
</feature>
<feature type="signal peptide" evidence="1">
    <location>
        <begin position="1"/>
        <end position="33"/>
    </location>
</feature>
<evidence type="ECO:0000256" key="1">
    <source>
        <dbReference type="SAM" id="SignalP"/>
    </source>
</evidence>
<accession>C5BUV0</accession>
<dbReference type="SUPFAM" id="SSF53850">
    <property type="entry name" value="Periplasmic binding protein-like II"/>
    <property type="match status" value="1"/>
</dbReference>
<proteinExistence type="predicted"/>
<dbReference type="Gene3D" id="3.40.190.10">
    <property type="entry name" value="Periplasmic binding protein-like II"/>
    <property type="match status" value="2"/>
</dbReference>
<dbReference type="KEGG" id="bcv:Bcav_0058"/>
<organism evidence="2 3">
    <name type="scientific">Beutenbergia cavernae (strain ATCC BAA-8 / DSM 12333 / CCUG 43141 / JCM 11478 / NBRC 16432 / NCIMB 13614 / HKI 0122)</name>
    <dbReference type="NCBI Taxonomy" id="471853"/>
    <lineage>
        <taxon>Bacteria</taxon>
        <taxon>Bacillati</taxon>
        <taxon>Actinomycetota</taxon>
        <taxon>Actinomycetes</taxon>
        <taxon>Micrococcales</taxon>
        <taxon>Beutenbergiaceae</taxon>
        <taxon>Beutenbergia</taxon>
    </lineage>
</organism>
<dbReference type="Proteomes" id="UP000007962">
    <property type="component" value="Chromosome"/>
</dbReference>
<evidence type="ECO:0000313" key="2">
    <source>
        <dbReference type="EMBL" id="ACQ78324.1"/>
    </source>
</evidence>
<dbReference type="InterPro" id="IPR050490">
    <property type="entry name" value="Bact_solute-bd_prot1"/>
</dbReference>
<dbReference type="STRING" id="471853.Bcav_0058"/>